<keyword evidence="2" id="KW-1185">Reference proteome</keyword>
<evidence type="ECO:0000313" key="1">
    <source>
        <dbReference type="EMBL" id="GBL72003.1"/>
    </source>
</evidence>
<dbReference type="Proteomes" id="UP000499080">
    <property type="component" value="Unassembled WGS sequence"/>
</dbReference>
<dbReference type="AlphaFoldDB" id="A0A4Y1ZX06"/>
<gene>
    <name evidence="1" type="ORF">AVEN_51253_1</name>
</gene>
<proteinExistence type="predicted"/>
<protein>
    <submittedName>
        <fullName evidence="1">Uncharacterized protein</fullName>
    </submittedName>
</protein>
<name>A0A4Y1ZX06_ARAVE</name>
<organism evidence="1 2">
    <name type="scientific">Araneus ventricosus</name>
    <name type="common">Orbweaver spider</name>
    <name type="synonym">Epeira ventricosa</name>
    <dbReference type="NCBI Taxonomy" id="182803"/>
    <lineage>
        <taxon>Eukaryota</taxon>
        <taxon>Metazoa</taxon>
        <taxon>Ecdysozoa</taxon>
        <taxon>Arthropoda</taxon>
        <taxon>Chelicerata</taxon>
        <taxon>Arachnida</taxon>
        <taxon>Araneae</taxon>
        <taxon>Araneomorphae</taxon>
        <taxon>Entelegynae</taxon>
        <taxon>Araneoidea</taxon>
        <taxon>Araneidae</taxon>
        <taxon>Araneus</taxon>
    </lineage>
</organism>
<sequence>MVSLHLRIQNLVVCVLVTVKYLEFGDFCLGFRKWKLEKELSPEFGADLYIKATYPQILVGALPIEFGGSVKVTLKSLEMAGFVCGSSYGTATRIWSR</sequence>
<reference evidence="1 2" key="1">
    <citation type="journal article" date="2019" name="Sci. Rep.">
        <title>Orb-weaving spider Araneus ventricosus genome elucidates the spidroin gene catalogue.</title>
        <authorList>
            <person name="Kono N."/>
            <person name="Nakamura H."/>
            <person name="Ohtoshi R."/>
            <person name="Moran D.A.P."/>
            <person name="Shinohara A."/>
            <person name="Yoshida Y."/>
            <person name="Fujiwara M."/>
            <person name="Mori M."/>
            <person name="Tomita M."/>
            <person name="Arakawa K."/>
        </authorList>
    </citation>
    <scope>NUCLEOTIDE SEQUENCE [LARGE SCALE GENOMIC DNA]</scope>
</reference>
<dbReference type="EMBL" id="BGPR01154581">
    <property type="protein sequence ID" value="GBL72003.1"/>
    <property type="molecule type" value="Genomic_DNA"/>
</dbReference>
<evidence type="ECO:0000313" key="2">
    <source>
        <dbReference type="Proteomes" id="UP000499080"/>
    </source>
</evidence>
<comment type="caution">
    <text evidence="1">The sequence shown here is derived from an EMBL/GenBank/DDBJ whole genome shotgun (WGS) entry which is preliminary data.</text>
</comment>
<accession>A0A4Y1ZX06</accession>